<dbReference type="EMBL" id="FZMP01000134">
    <property type="protein sequence ID" value="SNQ61004.1"/>
    <property type="molecule type" value="Genomic_DNA"/>
</dbReference>
<keyword evidence="2" id="KW-1185">Reference proteome</keyword>
<reference evidence="2" key="1">
    <citation type="submission" date="2017-06" db="EMBL/GenBank/DDBJ databases">
        <authorList>
            <person name="Cremers G."/>
        </authorList>
    </citation>
    <scope>NUCLEOTIDE SEQUENCE [LARGE SCALE GENOMIC DNA]</scope>
</reference>
<gene>
    <name evidence="1" type="ORF">MNV_2190010</name>
</gene>
<evidence type="ECO:0000313" key="1">
    <source>
        <dbReference type="EMBL" id="SNQ61004.1"/>
    </source>
</evidence>
<sequence length="48" mass="5530">MNDLYKWINIRVVQQHVVNLKKSSKSLSKIGSKSERIFGHAFNVSQIT</sequence>
<evidence type="ECO:0000313" key="2">
    <source>
        <dbReference type="Proteomes" id="UP000218615"/>
    </source>
</evidence>
<dbReference type="AlphaFoldDB" id="A0A284VP05"/>
<protein>
    <submittedName>
        <fullName evidence="1">Uncharacterized protein</fullName>
    </submittedName>
</protein>
<organism evidence="1 2">
    <name type="scientific">Candidatus Methanoperedens nitratireducens</name>
    <dbReference type="NCBI Taxonomy" id="1392998"/>
    <lineage>
        <taxon>Archaea</taxon>
        <taxon>Methanobacteriati</taxon>
        <taxon>Methanobacteriota</taxon>
        <taxon>Stenosarchaea group</taxon>
        <taxon>Methanomicrobia</taxon>
        <taxon>Methanosarcinales</taxon>
        <taxon>ANME-2 cluster</taxon>
        <taxon>Candidatus Methanoperedentaceae</taxon>
        <taxon>Candidatus Methanoperedens</taxon>
    </lineage>
</organism>
<dbReference type="Proteomes" id="UP000218615">
    <property type="component" value="Unassembled WGS sequence"/>
</dbReference>
<name>A0A284VP05_9EURY</name>
<accession>A0A284VP05</accession>
<proteinExistence type="predicted"/>